<evidence type="ECO:0000313" key="1">
    <source>
        <dbReference type="EMBL" id="JAD16449.1"/>
    </source>
</evidence>
<dbReference type="AlphaFoldDB" id="A0A0A8XR84"/>
<dbReference type="EMBL" id="GBRH01230369">
    <property type="protein sequence ID" value="JAD67526.1"/>
    <property type="molecule type" value="Transcribed_RNA"/>
</dbReference>
<dbReference type="EMBL" id="GBRH01281446">
    <property type="protein sequence ID" value="JAD16449.1"/>
    <property type="molecule type" value="Transcribed_RNA"/>
</dbReference>
<reference evidence="1" key="2">
    <citation type="journal article" date="2015" name="Data Brief">
        <title>Shoot transcriptome of the giant reed, Arundo donax.</title>
        <authorList>
            <person name="Barrero R.A."/>
            <person name="Guerrero F.D."/>
            <person name="Moolhuijzen P."/>
            <person name="Goolsby J.A."/>
            <person name="Tidwell J."/>
            <person name="Bellgard S.E."/>
            <person name="Bellgard M.I."/>
        </authorList>
    </citation>
    <scope>NUCLEOTIDE SEQUENCE</scope>
    <source>
        <tissue evidence="1">Shoot tissue taken approximately 20 cm above the soil surface</tissue>
    </source>
</reference>
<proteinExistence type="predicted"/>
<name>A0A0A8XR84_ARUDO</name>
<reference evidence="1" key="1">
    <citation type="submission" date="2014-09" db="EMBL/GenBank/DDBJ databases">
        <authorList>
            <person name="Magalhaes I.L.F."/>
            <person name="Oliveira U."/>
            <person name="Santos F.R."/>
            <person name="Vidigal T.H.D.A."/>
            <person name="Brescovit A.D."/>
            <person name="Santos A.J."/>
        </authorList>
    </citation>
    <scope>NUCLEOTIDE SEQUENCE</scope>
    <source>
        <tissue evidence="1">Shoot tissue taken approximately 20 cm above the soil surface</tissue>
    </source>
</reference>
<accession>A0A0A8XR84</accession>
<organism evidence="1">
    <name type="scientific">Arundo donax</name>
    <name type="common">Giant reed</name>
    <name type="synonym">Donax arundinaceus</name>
    <dbReference type="NCBI Taxonomy" id="35708"/>
    <lineage>
        <taxon>Eukaryota</taxon>
        <taxon>Viridiplantae</taxon>
        <taxon>Streptophyta</taxon>
        <taxon>Embryophyta</taxon>
        <taxon>Tracheophyta</taxon>
        <taxon>Spermatophyta</taxon>
        <taxon>Magnoliopsida</taxon>
        <taxon>Liliopsida</taxon>
        <taxon>Poales</taxon>
        <taxon>Poaceae</taxon>
        <taxon>PACMAD clade</taxon>
        <taxon>Arundinoideae</taxon>
        <taxon>Arundineae</taxon>
        <taxon>Arundo</taxon>
    </lineage>
</organism>
<protein>
    <submittedName>
        <fullName evidence="1">Uncharacterized protein</fullName>
    </submittedName>
</protein>
<sequence length="79" mass="8943">MKSHRTQTVCLRGTITDQLTHPWSKVPSTPVHASLFPLIGTNSRFPFSPVSVRLMCCWELYWTKAGFLRHEEDVEGGLG</sequence>